<proteinExistence type="predicted"/>
<gene>
    <name evidence="1" type="ORF">Pyn_07501</name>
</gene>
<sequence>MILQNLFRIYRRRRILLMCRYASTSCLTIAPSDYTPRQYVVSPQQLTKERLNLRKGIMILHRIKSWSPDRIPQNLSPSTALASTTSGLLKVISTFLPSTLVRLVARLDWGPKAPNAPRFEKMGRFMRAMAELGAGRGS</sequence>
<evidence type="ECO:0000313" key="1">
    <source>
        <dbReference type="EMBL" id="PQM37583.1"/>
    </source>
</evidence>
<dbReference type="EMBL" id="PJQY01003430">
    <property type="protein sequence ID" value="PQM37583.1"/>
    <property type="molecule type" value="Genomic_DNA"/>
</dbReference>
<name>A0A314UJ50_PRUYE</name>
<reference evidence="1 2" key="1">
    <citation type="submission" date="2018-02" db="EMBL/GenBank/DDBJ databases">
        <title>Draft genome of wild Prunus yedoensis var. nudiflora.</title>
        <authorList>
            <person name="Baek S."/>
            <person name="Kim J.-H."/>
            <person name="Choi K."/>
            <person name="Kim G.-B."/>
            <person name="Cho A."/>
            <person name="Jang H."/>
            <person name="Shin C.-H."/>
            <person name="Yu H.-J."/>
            <person name="Mun J.-H."/>
        </authorList>
    </citation>
    <scope>NUCLEOTIDE SEQUENCE [LARGE SCALE GENOMIC DNA]</scope>
    <source>
        <strain evidence="2">cv. Jeju island</strain>
        <tissue evidence="1">Leaf</tissue>
    </source>
</reference>
<protein>
    <submittedName>
        <fullName evidence="1">Uncharacterized protein</fullName>
    </submittedName>
</protein>
<dbReference type="AlphaFoldDB" id="A0A314UJ50"/>
<dbReference type="Proteomes" id="UP000250321">
    <property type="component" value="Unassembled WGS sequence"/>
</dbReference>
<evidence type="ECO:0000313" key="2">
    <source>
        <dbReference type="Proteomes" id="UP000250321"/>
    </source>
</evidence>
<organism evidence="1 2">
    <name type="scientific">Prunus yedoensis var. nudiflora</name>
    <dbReference type="NCBI Taxonomy" id="2094558"/>
    <lineage>
        <taxon>Eukaryota</taxon>
        <taxon>Viridiplantae</taxon>
        <taxon>Streptophyta</taxon>
        <taxon>Embryophyta</taxon>
        <taxon>Tracheophyta</taxon>
        <taxon>Spermatophyta</taxon>
        <taxon>Magnoliopsida</taxon>
        <taxon>eudicotyledons</taxon>
        <taxon>Gunneridae</taxon>
        <taxon>Pentapetalae</taxon>
        <taxon>rosids</taxon>
        <taxon>fabids</taxon>
        <taxon>Rosales</taxon>
        <taxon>Rosaceae</taxon>
        <taxon>Amygdaloideae</taxon>
        <taxon>Amygdaleae</taxon>
        <taxon>Prunus</taxon>
    </lineage>
</organism>
<comment type="caution">
    <text evidence="1">The sequence shown here is derived from an EMBL/GenBank/DDBJ whole genome shotgun (WGS) entry which is preliminary data.</text>
</comment>
<accession>A0A314UJ50</accession>
<keyword evidence="2" id="KW-1185">Reference proteome</keyword>